<proteinExistence type="predicted"/>
<protein>
    <submittedName>
        <fullName evidence="1">Uncharacterized protein</fullName>
    </submittedName>
</protein>
<accession>A0ACC1NAR1</accession>
<sequence length="212" mass="22443">MIGSLGDGCTVTIYGNDPKDPICSATNNTLAETSVCYNSTWSYFSVDLCASVDTTRLSSTSIATLATSTTTTTTSTSTLISASSTPTDTPITIAEPASGGVNVGAIVGGTVSGIFVGALLAGAAFYFFWFRPKQQIKLAELSTMQDTSTTRINGSYVEDDTYAKPDSYAKSDARTRTGSYAVLPEGSEVYELSPQYIAEVHEQTHVRHELPP</sequence>
<evidence type="ECO:0000313" key="2">
    <source>
        <dbReference type="Proteomes" id="UP001143856"/>
    </source>
</evidence>
<keyword evidence="2" id="KW-1185">Reference proteome</keyword>
<organism evidence="1 2">
    <name type="scientific">Xylaria curta</name>
    <dbReference type="NCBI Taxonomy" id="42375"/>
    <lineage>
        <taxon>Eukaryota</taxon>
        <taxon>Fungi</taxon>
        <taxon>Dikarya</taxon>
        <taxon>Ascomycota</taxon>
        <taxon>Pezizomycotina</taxon>
        <taxon>Sordariomycetes</taxon>
        <taxon>Xylariomycetidae</taxon>
        <taxon>Xylariales</taxon>
        <taxon>Xylariaceae</taxon>
        <taxon>Xylaria</taxon>
    </lineage>
</organism>
<name>A0ACC1NAR1_9PEZI</name>
<reference evidence="1" key="1">
    <citation type="submission" date="2022-10" db="EMBL/GenBank/DDBJ databases">
        <title>Genome Sequence of Xylaria curta.</title>
        <authorList>
            <person name="Buettner E."/>
        </authorList>
    </citation>
    <scope>NUCLEOTIDE SEQUENCE</scope>
    <source>
        <strain evidence="1">Babe10</strain>
    </source>
</reference>
<evidence type="ECO:0000313" key="1">
    <source>
        <dbReference type="EMBL" id="KAJ2976060.1"/>
    </source>
</evidence>
<comment type="caution">
    <text evidence="1">The sequence shown here is derived from an EMBL/GenBank/DDBJ whole genome shotgun (WGS) entry which is preliminary data.</text>
</comment>
<gene>
    <name evidence="1" type="ORF">NUW58_g8185</name>
</gene>
<dbReference type="EMBL" id="JAPDGR010002384">
    <property type="protein sequence ID" value="KAJ2976060.1"/>
    <property type="molecule type" value="Genomic_DNA"/>
</dbReference>
<dbReference type="Proteomes" id="UP001143856">
    <property type="component" value="Unassembled WGS sequence"/>
</dbReference>